<dbReference type="CDD" id="cd00167">
    <property type="entry name" value="SANT"/>
    <property type="match status" value="1"/>
</dbReference>
<dbReference type="InterPro" id="IPR017930">
    <property type="entry name" value="Myb_dom"/>
</dbReference>
<keyword evidence="4" id="KW-0804">Transcription</keyword>
<feature type="domain" description="HTH myb-type" evidence="6">
    <location>
        <begin position="59"/>
        <end position="85"/>
    </location>
</feature>
<evidence type="ECO:0000256" key="3">
    <source>
        <dbReference type="ARBA" id="ARBA00023125"/>
    </source>
</evidence>
<dbReference type="Gene3D" id="1.10.10.60">
    <property type="entry name" value="Homeodomain-like"/>
    <property type="match status" value="1"/>
</dbReference>
<dbReference type="SUPFAM" id="SSF46689">
    <property type="entry name" value="Homeodomain-like"/>
    <property type="match status" value="1"/>
</dbReference>
<evidence type="ECO:0000313" key="7">
    <source>
        <dbReference type="EMBL" id="URE11246.1"/>
    </source>
</evidence>
<organism evidence="7 8">
    <name type="scientific">Musa troglodytarum</name>
    <name type="common">fe'i banana</name>
    <dbReference type="NCBI Taxonomy" id="320322"/>
    <lineage>
        <taxon>Eukaryota</taxon>
        <taxon>Viridiplantae</taxon>
        <taxon>Streptophyta</taxon>
        <taxon>Embryophyta</taxon>
        <taxon>Tracheophyta</taxon>
        <taxon>Spermatophyta</taxon>
        <taxon>Magnoliopsida</taxon>
        <taxon>Liliopsida</taxon>
        <taxon>Zingiberales</taxon>
        <taxon>Musaceae</taxon>
        <taxon>Musa</taxon>
    </lineage>
</organism>
<dbReference type="PANTHER" id="PTHR48000">
    <property type="entry name" value="OS09G0431300 PROTEIN"/>
    <property type="match status" value="1"/>
</dbReference>
<keyword evidence="2" id="KW-0805">Transcription regulation</keyword>
<dbReference type="PROSITE" id="PS50090">
    <property type="entry name" value="MYB_LIKE"/>
    <property type="match status" value="1"/>
</dbReference>
<proteinExistence type="predicted"/>
<name>A0A9E7GA51_9LILI</name>
<evidence type="ECO:0000259" key="5">
    <source>
        <dbReference type="PROSITE" id="PS50090"/>
    </source>
</evidence>
<dbReference type="PROSITE" id="PS51294">
    <property type="entry name" value="HTH_MYB"/>
    <property type="match status" value="1"/>
</dbReference>
<dbReference type="Pfam" id="PF00249">
    <property type="entry name" value="Myb_DNA-binding"/>
    <property type="match status" value="1"/>
</dbReference>
<evidence type="ECO:0000313" key="8">
    <source>
        <dbReference type="Proteomes" id="UP001055439"/>
    </source>
</evidence>
<keyword evidence="3 7" id="KW-0238">DNA-binding</keyword>
<dbReference type="GO" id="GO:0003677">
    <property type="term" value="F:DNA binding"/>
    <property type="evidence" value="ECO:0007669"/>
    <property type="project" value="UniProtKB-KW"/>
</dbReference>
<evidence type="ECO:0000256" key="1">
    <source>
        <dbReference type="ARBA" id="ARBA00022737"/>
    </source>
</evidence>
<dbReference type="Proteomes" id="UP001055439">
    <property type="component" value="Chromosome 6"/>
</dbReference>
<dbReference type="EMBL" id="CP097508">
    <property type="protein sequence ID" value="URE11246.1"/>
    <property type="molecule type" value="Genomic_DNA"/>
</dbReference>
<keyword evidence="8" id="KW-1185">Reference proteome</keyword>
<dbReference type="AlphaFoldDB" id="A0A9E7GA51"/>
<evidence type="ECO:0000256" key="2">
    <source>
        <dbReference type="ARBA" id="ARBA00023015"/>
    </source>
</evidence>
<protein>
    <submittedName>
        <fullName evidence="7">Myb-like DNA-binding domain</fullName>
    </submittedName>
</protein>
<dbReference type="PANTHER" id="PTHR48000:SF46">
    <property type="entry name" value="TRANSCRIPTION FACTOR MYB36"/>
    <property type="match status" value="1"/>
</dbReference>
<dbReference type="OrthoDB" id="786452at2759"/>
<gene>
    <name evidence="7" type="ORF">MUK42_33277</name>
</gene>
<evidence type="ECO:0000259" key="6">
    <source>
        <dbReference type="PROSITE" id="PS51294"/>
    </source>
</evidence>
<feature type="domain" description="Myb-like" evidence="5">
    <location>
        <begin position="59"/>
        <end position="109"/>
    </location>
</feature>
<sequence length="184" mass="20911">MVTEYGSTYVLPSASHHTQDFALRVSFYKARPCLSSLFSTPGIEVEGSRKMGRAPCCDKATVKKGPWSPEEDAMLKAYIEKHGTGGNWIALPHKIGMSSNYSIASSPSRIQLLAEENLDLLFQKTKKRSSTQELVPSQRCDFFPLLARRESEEVWKELQVEMAQLSEAQPQARWLFGRRRPYHM</sequence>
<keyword evidence="1" id="KW-0677">Repeat</keyword>
<dbReference type="InterPro" id="IPR001005">
    <property type="entry name" value="SANT/Myb"/>
</dbReference>
<evidence type="ECO:0000256" key="4">
    <source>
        <dbReference type="ARBA" id="ARBA00023163"/>
    </source>
</evidence>
<reference evidence="7" key="1">
    <citation type="submission" date="2022-05" db="EMBL/GenBank/DDBJ databases">
        <title>The Musa troglodytarum L. genome provides insights into the mechanism of non-climacteric behaviour and enrichment of carotenoids.</title>
        <authorList>
            <person name="Wang J."/>
        </authorList>
    </citation>
    <scope>NUCLEOTIDE SEQUENCE</scope>
    <source>
        <tissue evidence="7">Leaf</tissue>
    </source>
</reference>
<dbReference type="InterPro" id="IPR009057">
    <property type="entry name" value="Homeodomain-like_sf"/>
</dbReference>
<accession>A0A9E7GA51</accession>